<organism evidence="2 3">
    <name type="scientific">Papaver somniferum</name>
    <name type="common">Opium poppy</name>
    <dbReference type="NCBI Taxonomy" id="3469"/>
    <lineage>
        <taxon>Eukaryota</taxon>
        <taxon>Viridiplantae</taxon>
        <taxon>Streptophyta</taxon>
        <taxon>Embryophyta</taxon>
        <taxon>Tracheophyta</taxon>
        <taxon>Spermatophyta</taxon>
        <taxon>Magnoliopsida</taxon>
        <taxon>Ranunculales</taxon>
        <taxon>Papaveraceae</taxon>
        <taxon>Papaveroideae</taxon>
        <taxon>Papaver</taxon>
    </lineage>
</organism>
<proteinExistence type="predicted"/>
<gene>
    <name evidence="2" type="ORF">C5167_005674</name>
</gene>
<evidence type="ECO:0000313" key="2">
    <source>
        <dbReference type="EMBL" id="RZC58377.1"/>
    </source>
</evidence>
<accession>A0A4Y7JC40</accession>
<keyword evidence="3" id="KW-1185">Reference proteome</keyword>
<feature type="region of interest" description="Disordered" evidence="1">
    <location>
        <begin position="1"/>
        <end position="26"/>
    </location>
</feature>
<dbReference type="Gramene" id="RZC58377">
    <property type="protein sequence ID" value="RZC58377"/>
    <property type="gene ID" value="C5167_005674"/>
</dbReference>
<dbReference type="Proteomes" id="UP000316621">
    <property type="component" value="Chromosome 4"/>
</dbReference>
<sequence length="74" mass="8655">MTETHFERSKLNQEPSSSSAADPPELHEAWGTNYKLDVPEGDAAVVFKIINFLNFPRSFYRKQKRTLDFKQEHK</sequence>
<protein>
    <submittedName>
        <fullName evidence="2">Uncharacterized protein</fullName>
    </submittedName>
</protein>
<name>A0A4Y7JC40_PAPSO</name>
<dbReference type="AlphaFoldDB" id="A0A4Y7JC40"/>
<evidence type="ECO:0000313" key="3">
    <source>
        <dbReference type="Proteomes" id="UP000316621"/>
    </source>
</evidence>
<dbReference type="EMBL" id="CM010718">
    <property type="protein sequence ID" value="RZC58377.1"/>
    <property type="molecule type" value="Genomic_DNA"/>
</dbReference>
<evidence type="ECO:0000256" key="1">
    <source>
        <dbReference type="SAM" id="MobiDB-lite"/>
    </source>
</evidence>
<reference evidence="2 3" key="1">
    <citation type="journal article" date="2018" name="Science">
        <title>The opium poppy genome and morphinan production.</title>
        <authorList>
            <person name="Guo L."/>
            <person name="Winzer T."/>
            <person name="Yang X."/>
            <person name="Li Y."/>
            <person name="Ning Z."/>
            <person name="He Z."/>
            <person name="Teodor R."/>
            <person name="Lu Y."/>
            <person name="Bowser T.A."/>
            <person name="Graham I.A."/>
            <person name="Ye K."/>
        </authorList>
    </citation>
    <scope>NUCLEOTIDE SEQUENCE [LARGE SCALE GENOMIC DNA]</scope>
    <source>
        <strain evidence="3">cv. HN1</strain>
        <tissue evidence="2">Leaves</tissue>
    </source>
</reference>
<feature type="compositionally biased region" description="Basic and acidic residues" evidence="1">
    <location>
        <begin position="1"/>
        <end position="11"/>
    </location>
</feature>